<dbReference type="Proteomes" id="UP000035763">
    <property type="component" value="Unassembled WGS sequence"/>
</dbReference>
<dbReference type="EMBL" id="CAJA01000347">
    <property type="protein sequence ID" value="CCH74253.1"/>
    <property type="molecule type" value="Genomic_DNA"/>
</dbReference>
<evidence type="ECO:0000313" key="2">
    <source>
        <dbReference type="EMBL" id="CCH74253.1"/>
    </source>
</evidence>
<evidence type="ECO:0000256" key="1">
    <source>
        <dbReference type="SAM" id="MobiDB-lite"/>
    </source>
</evidence>
<accession>W6JXF5</accession>
<sequence>MAPGLVRRDRDGPQRPLGSALAPRVGNRCGADMNARVTLYEGATILFPEGPRVVVAVGPFGYTVRDVTGGVDEVSWTDVQPARAIVHGRVDAVAESLMAVLSGLSDDAVQESLDKLEVVLTIRTGFARGHPALARPGEPYSLFNPARKVSDSKKCEAMAKILAREALLICDWFLSSGRVKRGLLWPGADPASSFSPSRANLVCRGLVACGDEDVSGGVSEGVGRGVGVAGDGDGDLLDRAERAHDLLDAHAGLVLEAPGDGQRGEDDGQVGLDRVFGVVEDRSGA</sequence>
<reference evidence="2 3" key="1">
    <citation type="journal article" date="2013" name="ISME J.">
        <title>A metabolic model for members of the genus Tetrasphaera involved in enhanced biological phosphorus removal.</title>
        <authorList>
            <person name="Kristiansen R."/>
            <person name="Nguyen H.T.T."/>
            <person name="Saunders A.M."/>
            <person name="Nielsen J.L."/>
            <person name="Wimmer R."/>
            <person name="Le V.Q."/>
            <person name="McIlroy S.J."/>
            <person name="Petrovski S."/>
            <person name="Seviour R.J."/>
            <person name="Calteau A."/>
            <person name="Nielsen K.L."/>
            <person name="Nielsen P.H."/>
        </authorList>
    </citation>
    <scope>NUCLEOTIDE SEQUENCE [LARGE SCALE GENOMIC DNA]</scope>
    <source>
        <strain evidence="2 3">Ben110</strain>
    </source>
</reference>
<protein>
    <submittedName>
        <fullName evidence="2">Uncharacterized protein</fullName>
    </submittedName>
</protein>
<proteinExistence type="predicted"/>
<dbReference type="STRING" id="1193182.BN11_4100002"/>
<evidence type="ECO:0000313" key="3">
    <source>
        <dbReference type="Proteomes" id="UP000035763"/>
    </source>
</evidence>
<name>W6JXF5_9MICO</name>
<gene>
    <name evidence="2" type="ORF">BN11_4100002</name>
</gene>
<feature type="region of interest" description="Disordered" evidence="1">
    <location>
        <begin position="1"/>
        <end position="23"/>
    </location>
</feature>
<comment type="caution">
    <text evidence="2">The sequence shown here is derived from an EMBL/GenBank/DDBJ whole genome shotgun (WGS) entry which is preliminary data.</text>
</comment>
<dbReference type="AlphaFoldDB" id="W6JXF5"/>
<feature type="compositionally biased region" description="Basic and acidic residues" evidence="1">
    <location>
        <begin position="1"/>
        <end position="13"/>
    </location>
</feature>
<organism evidence="2 3">
    <name type="scientific">Nostocoides australiense Ben110</name>
    <dbReference type="NCBI Taxonomy" id="1193182"/>
    <lineage>
        <taxon>Bacteria</taxon>
        <taxon>Bacillati</taxon>
        <taxon>Actinomycetota</taxon>
        <taxon>Actinomycetes</taxon>
        <taxon>Micrococcales</taxon>
        <taxon>Intrasporangiaceae</taxon>
        <taxon>Nostocoides</taxon>
    </lineage>
</organism>
<keyword evidence="3" id="KW-1185">Reference proteome</keyword>